<feature type="compositionally biased region" description="Low complexity" evidence="1">
    <location>
        <begin position="385"/>
        <end position="410"/>
    </location>
</feature>
<gene>
    <name evidence="2" type="primary">OML1</name>
</gene>
<reference evidence="2" key="1">
    <citation type="submission" date="2019-04" db="EMBL/GenBank/DDBJ databases">
        <title>Molecular Markers Reveal Recombination and Genetic Differentiation among Geographic Populations of Phyllosticta citriasiana in China.</title>
        <authorList>
            <person name="Zeng Y."/>
            <person name="Wang M."/>
            <person name="Li H."/>
            <person name="Liu B."/>
            <person name="Xu J."/>
            <person name="Sun X."/>
        </authorList>
    </citation>
    <scope>NUCLEOTIDE SEQUENCE</scope>
    <source>
        <strain evidence="2">GXMY11</strain>
    </source>
</reference>
<evidence type="ECO:0000313" key="2">
    <source>
        <dbReference type="EMBL" id="QOE88727.1"/>
    </source>
</evidence>
<proteinExistence type="predicted"/>
<name>A0A866WL48_9PEZI</name>
<evidence type="ECO:0000256" key="1">
    <source>
        <dbReference type="SAM" id="MobiDB-lite"/>
    </source>
</evidence>
<accession>A0A866WL48</accession>
<dbReference type="AlphaFoldDB" id="A0A866WL48"/>
<protein>
    <submittedName>
        <fullName evidence="2">Uncharacterized protein</fullName>
    </submittedName>
</protein>
<feature type="region of interest" description="Disordered" evidence="1">
    <location>
        <begin position="285"/>
        <end position="308"/>
    </location>
</feature>
<dbReference type="EMBL" id="MK850547">
    <property type="protein sequence ID" value="QOE88727.1"/>
    <property type="molecule type" value="Genomic_DNA"/>
</dbReference>
<feature type="compositionally biased region" description="Basic and acidic residues" evidence="1">
    <location>
        <begin position="362"/>
        <end position="379"/>
    </location>
</feature>
<organism evidence="2">
    <name type="scientific">Phyllosticta citriasiana</name>
    <dbReference type="NCBI Taxonomy" id="595635"/>
    <lineage>
        <taxon>Eukaryota</taxon>
        <taxon>Fungi</taxon>
        <taxon>Dikarya</taxon>
        <taxon>Ascomycota</taxon>
        <taxon>Pezizomycotina</taxon>
        <taxon>Dothideomycetes</taxon>
        <taxon>Dothideomycetes incertae sedis</taxon>
        <taxon>Botryosphaeriales</taxon>
        <taxon>Phyllostictaceae</taxon>
        <taxon>Phyllosticta</taxon>
    </lineage>
</organism>
<sequence length="410" mass="46775">MERASSLNLLTTQYLHQPTYCVYDKYIFNATLILGSDAQLADLIQDFETLRNQYILDFGQPTSSDLRISIEKLADECRRVLRSARLIEDAPTRRRFCAALHKLSTDIIDLTTVKRKVRDVVAKIREGERVNRNRNGFVRDSPRWSQFLDKNAPGASILLLQMRRVLHQKRDAYQLIPRGGVKILQFWDDRLYAMIQAIDLVWTFPTQLLSAPANTVAAAASTGVALAQAEVKEKRRSTQQTQRIEWSHPSMHRLNFGLRTFEPMTFEPSPWNLVRTFTDAILPSPILPPTTHDNKHPTNTPLSHPQLDHATHTFRDVSRFDRRLGALMPRVSSRDEAFQPPDHDDDDDAFDAVLTQRFVKRSSPEDKDAAERKEKADKERRRKMQVVQGEGPLQQQGQQQGESSAAGAAA</sequence>
<feature type="region of interest" description="Disordered" evidence="1">
    <location>
        <begin position="358"/>
        <end position="410"/>
    </location>
</feature>